<dbReference type="InterPro" id="IPR013766">
    <property type="entry name" value="Thioredoxin_domain"/>
</dbReference>
<dbReference type="PANTHER" id="PTHR35891:SF2">
    <property type="entry name" value="THIOL:DISULFIDE INTERCHANGE PROTEIN DSBA"/>
    <property type="match status" value="1"/>
</dbReference>
<dbReference type="InterPro" id="IPR001853">
    <property type="entry name" value="DSBA-like_thioredoxin_dom"/>
</dbReference>
<dbReference type="SUPFAM" id="SSF52833">
    <property type="entry name" value="Thioredoxin-like"/>
    <property type="match status" value="1"/>
</dbReference>
<feature type="domain" description="Thioredoxin" evidence="10">
    <location>
        <begin position="15"/>
        <end position="206"/>
    </location>
</feature>
<dbReference type="AlphaFoldDB" id="A0AAW8B4B2"/>
<sequence length="214" mass="24313">MRHYISNFLFALVFLPLVACHAEVAEPYKAGVNYEVLPEPVATADPSKIEVVEVFWYGCSHCYAFEPKLNPWVAALPEDVNFVRVPAVWHPTMALHAKAYFTARALKVVDDLHEHIFEAMNLKKQKLKNEDEIAKLFEGQGVDPERFSKVFNSKGIEMAVDLATSKQQRYRIQGTPEMVVNGKYRISSRENGSQEGMLKVAAYLIKKERAAMNH</sequence>
<evidence type="ECO:0000313" key="11">
    <source>
        <dbReference type="EMBL" id="MDP1520816.1"/>
    </source>
</evidence>
<protein>
    <recommendedName>
        <fullName evidence="7">Thiol:disulfide interchange protein</fullName>
    </recommendedName>
</protein>
<dbReference type="InterPro" id="IPR036249">
    <property type="entry name" value="Thioredoxin-like_sf"/>
</dbReference>
<gene>
    <name evidence="11" type="ORF">Q8A57_07545</name>
</gene>
<dbReference type="InterPro" id="IPR023205">
    <property type="entry name" value="DsbA/DsbL"/>
</dbReference>
<evidence type="ECO:0000256" key="5">
    <source>
        <dbReference type="ARBA" id="ARBA00023157"/>
    </source>
</evidence>
<organism evidence="11 12">
    <name type="scientific">Porticoccus litoralis</name>
    <dbReference type="NCBI Taxonomy" id="434086"/>
    <lineage>
        <taxon>Bacteria</taxon>
        <taxon>Pseudomonadati</taxon>
        <taxon>Pseudomonadota</taxon>
        <taxon>Gammaproteobacteria</taxon>
        <taxon>Cellvibrionales</taxon>
        <taxon>Porticoccaceae</taxon>
        <taxon>Porticoccus</taxon>
    </lineage>
</organism>
<dbReference type="PIRSF" id="PIRSF001488">
    <property type="entry name" value="Tdi_protein"/>
    <property type="match status" value="1"/>
</dbReference>
<name>A0AAW8B4B2_9GAMM</name>
<dbReference type="Proteomes" id="UP001178354">
    <property type="component" value="Unassembled WGS sequence"/>
</dbReference>
<keyword evidence="5 7" id="KW-1015">Disulfide bond</keyword>
<evidence type="ECO:0000256" key="8">
    <source>
        <dbReference type="PIRSR" id="PIRSR001488-1"/>
    </source>
</evidence>
<accession>A0AAW8B4B2</accession>
<evidence type="ECO:0000256" key="9">
    <source>
        <dbReference type="SAM" id="SignalP"/>
    </source>
</evidence>
<evidence type="ECO:0000313" key="12">
    <source>
        <dbReference type="Proteomes" id="UP001178354"/>
    </source>
</evidence>
<comment type="caution">
    <text evidence="11">The sequence shown here is derived from an EMBL/GenBank/DDBJ whole genome shotgun (WGS) entry which is preliminary data.</text>
</comment>
<evidence type="ECO:0000256" key="4">
    <source>
        <dbReference type="ARBA" id="ARBA00022764"/>
    </source>
</evidence>
<dbReference type="RefSeq" id="WP_305170394.1">
    <property type="nucleotide sequence ID" value="NZ_JAUUUU010000003.1"/>
</dbReference>
<dbReference type="PANTHER" id="PTHR35891">
    <property type="entry name" value="THIOL:DISULFIDE INTERCHANGE PROTEIN DSBA"/>
    <property type="match status" value="1"/>
</dbReference>
<keyword evidence="3 9" id="KW-0732">Signal</keyword>
<evidence type="ECO:0000256" key="2">
    <source>
        <dbReference type="ARBA" id="ARBA00005791"/>
    </source>
</evidence>
<comment type="similarity">
    <text evidence="2">Belongs to the thioredoxin family. DsbA subfamily.</text>
</comment>
<reference evidence="11" key="1">
    <citation type="journal article" date="2010" name="Int. J. Syst. Evol. Microbiol.">
        <title>Porticoccus litoralis gen. nov., sp. nov., a gammaproteobacterium isolated from the Yellow Sea.</title>
        <authorList>
            <person name="Oh H.M."/>
            <person name="Kim H."/>
            <person name="Kim K.M."/>
            <person name="Min G.S."/>
            <person name="Cho J.C."/>
        </authorList>
    </citation>
    <scope>NUCLEOTIDE SEQUENCE</scope>
    <source>
        <strain evidence="11">DSM 25064</strain>
    </source>
</reference>
<dbReference type="GO" id="GO:0042597">
    <property type="term" value="C:periplasmic space"/>
    <property type="evidence" value="ECO:0007669"/>
    <property type="project" value="UniProtKB-SubCell"/>
</dbReference>
<dbReference type="Pfam" id="PF01323">
    <property type="entry name" value="DSBA"/>
    <property type="match status" value="1"/>
</dbReference>
<dbReference type="GO" id="GO:0016491">
    <property type="term" value="F:oxidoreductase activity"/>
    <property type="evidence" value="ECO:0007669"/>
    <property type="project" value="InterPro"/>
</dbReference>
<feature type="chain" id="PRO_5043476941" description="Thiol:disulfide interchange protein" evidence="9">
    <location>
        <begin position="22"/>
        <end position="214"/>
    </location>
</feature>
<feature type="signal peptide" evidence="9">
    <location>
        <begin position="1"/>
        <end position="21"/>
    </location>
</feature>
<evidence type="ECO:0000259" key="10">
    <source>
        <dbReference type="PROSITE" id="PS51352"/>
    </source>
</evidence>
<evidence type="ECO:0000256" key="7">
    <source>
        <dbReference type="PIRNR" id="PIRNR001488"/>
    </source>
</evidence>
<dbReference type="InterPro" id="IPR050824">
    <property type="entry name" value="Thiol_disulfide_DsbA"/>
</dbReference>
<dbReference type="PROSITE" id="PS51352">
    <property type="entry name" value="THIOREDOXIN_2"/>
    <property type="match status" value="1"/>
</dbReference>
<proteinExistence type="inferred from homology"/>
<keyword evidence="12" id="KW-1185">Reference proteome</keyword>
<evidence type="ECO:0000256" key="1">
    <source>
        <dbReference type="ARBA" id="ARBA00004418"/>
    </source>
</evidence>
<dbReference type="Gene3D" id="3.40.30.10">
    <property type="entry name" value="Glutaredoxin"/>
    <property type="match status" value="1"/>
</dbReference>
<keyword evidence="6" id="KW-0676">Redox-active center</keyword>
<reference evidence="11" key="2">
    <citation type="submission" date="2023-08" db="EMBL/GenBank/DDBJ databases">
        <authorList>
            <person name="Luo J."/>
        </authorList>
    </citation>
    <scope>NUCLEOTIDE SEQUENCE</scope>
    <source>
        <strain evidence="11">DSM 25064</strain>
    </source>
</reference>
<feature type="disulfide bond" description="Redox-active" evidence="8">
    <location>
        <begin position="59"/>
        <end position="62"/>
    </location>
</feature>
<dbReference type="EMBL" id="JAUUUU010000003">
    <property type="protein sequence ID" value="MDP1520816.1"/>
    <property type="molecule type" value="Genomic_DNA"/>
</dbReference>
<evidence type="ECO:0000256" key="6">
    <source>
        <dbReference type="ARBA" id="ARBA00023284"/>
    </source>
</evidence>
<keyword evidence="4 7" id="KW-0574">Periplasm</keyword>
<evidence type="ECO:0000256" key="3">
    <source>
        <dbReference type="ARBA" id="ARBA00022729"/>
    </source>
</evidence>
<comment type="subcellular location">
    <subcellularLocation>
        <location evidence="1 7">Periplasm</location>
    </subcellularLocation>
</comment>
<dbReference type="CDD" id="cd03019">
    <property type="entry name" value="DsbA_DsbA"/>
    <property type="match status" value="1"/>
</dbReference>